<dbReference type="Proteomes" id="UP001190700">
    <property type="component" value="Unassembled WGS sequence"/>
</dbReference>
<organism evidence="3 4">
    <name type="scientific">Cymbomonas tetramitiformis</name>
    <dbReference type="NCBI Taxonomy" id="36881"/>
    <lineage>
        <taxon>Eukaryota</taxon>
        <taxon>Viridiplantae</taxon>
        <taxon>Chlorophyta</taxon>
        <taxon>Pyramimonadophyceae</taxon>
        <taxon>Pyramimonadales</taxon>
        <taxon>Pyramimonadaceae</taxon>
        <taxon>Cymbomonas</taxon>
    </lineage>
</organism>
<evidence type="ECO:0000313" key="4">
    <source>
        <dbReference type="Proteomes" id="UP001190700"/>
    </source>
</evidence>
<name>A0AAE0FRG0_9CHLO</name>
<sequence>MYLNASEVHTAVRSELRRFLQLDPQELLSAMTQWAAKGLGAWQLLRRLSNARVAEKLSPEALKVFLLNWSAWVFNELAQLQAHSEGGQHATFTALFTTYTQLQSSCQLDHSEVLFAAFQELSQQAQKLSRLSAEIEALRDGQEQLRLDACSKLKAAAAKDKVTPLPPCPTVYSGPLVAALSYHAPPAVFSGRVRRMTAGKVQMVELTSRLKSCEHQLALEVETRAATESILEDTEAILEELRKEAQDRQRQHTEASHKLQGE</sequence>
<feature type="coiled-coil region" evidence="1">
    <location>
        <begin position="118"/>
        <end position="148"/>
    </location>
</feature>
<feature type="non-terminal residue" evidence="3">
    <location>
        <position position="262"/>
    </location>
</feature>
<feature type="region of interest" description="Disordered" evidence="2">
    <location>
        <begin position="242"/>
        <end position="262"/>
    </location>
</feature>
<evidence type="ECO:0000313" key="3">
    <source>
        <dbReference type="EMBL" id="KAK3264686.1"/>
    </source>
</evidence>
<reference evidence="3 4" key="1">
    <citation type="journal article" date="2015" name="Genome Biol. Evol.">
        <title>Comparative Genomics of a Bacterivorous Green Alga Reveals Evolutionary Causalities and Consequences of Phago-Mixotrophic Mode of Nutrition.</title>
        <authorList>
            <person name="Burns J.A."/>
            <person name="Paasch A."/>
            <person name="Narechania A."/>
            <person name="Kim E."/>
        </authorList>
    </citation>
    <scope>NUCLEOTIDE SEQUENCE [LARGE SCALE GENOMIC DNA]</scope>
    <source>
        <strain evidence="3 4">PLY_AMNH</strain>
    </source>
</reference>
<comment type="caution">
    <text evidence="3">The sequence shown here is derived from an EMBL/GenBank/DDBJ whole genome shotgun (WGS) entry which is preliminary data.</text>
</comment>
<accession>A0AAE0FRG0</accession>
<evidence type="ECO:0000256" key="2">
    <source>
        <dbReference type="SAM" id="MobiDB-lite"/>
    </source>
</evidence>
<dbReference type="AlphaFoldDB" id="A0AAE0FRG0"/>
<evidence type="ECO:0000256" key="1">
    <source>
        <dbReference type="SAM" id="Coils"/>
    </source>
</evidence>
<keyword evidence="4" id="KW-1185">Reference proteome</keyword>
<protein>
    <submittedName>
        <fullName evidence="3">Uncharacterized protein</fullName>
    </submittedName>
</protein>
<dbReference type="EMBL" id="LGRX02014406">
    <property type="protein sequence ID" value="KAK3264686.1"/>
    <property type="molecule type" value="Genomic_DNA"/>
</dbReference>
<proteinExistence type="predicted"/>
<keyword evidence="1" id="KW-0175">Coiled coil</keyword>
<gene>
    <name evidence="3" type="ORF">CYMTET_26589</name>
</gene>